<dbReference type="Proteomes" id="UP000237351">
    <property type="component" value="Chromosome"/>
</dbReference>
<dbReference type="RefSeq" id="WP_085784500.1">
    <property type="nucleotide sequence ID" value="NZ_CP008743.1"/>
</dbReference>
<keyword evidence="4" id="KW-1185">Reference proteome</keyword>
<dbReference type="InterPro" id="IPR050447">
    <property type="entry name" value="Erg6_SMT_methyltransf"/>
</dbReference>
<dbReference type="Gene3D" id="3.40.50.150">
    <property type="entry name" value="Vaccinia Virus protein VP39"/>
    <property type="match status" value="1"/>
</dbReference>
<dbReference type="OrthoDB" id="9777830at2"/>
<dbReference type="SUPFAM" id="SSF53335">
    <property type="entry name" value="S-adenosyl-L-methionine-dependent methyltransferases"/>
    <property type="match status" value="1"/>
</dbReference>
<gene>
    <name evidence="3" type="ORF">GQ61_06450</name>
</gene>
<dbReference type="PANTHER" id="PTHR44068">
    <property type="entry name" value="ZGC:194242"/>
    <property type="match status" value="1"/>
</dbReference>
<feature type="domain" description="Methyltransferase type 11" evidence="2">
    <location>
        <begin position="33"/>
        <end position="121"/>
    </location>
</feature>
<dbReference type="KEGG" id="naf:GQ61_06450"/>
<dbReference type="Pfam" id="PF08241">
    <property type="entry name" value="Methyltransf_11"/>
    <property type="match status" value="1"/>
</dbReference>
<dbReference type="CDD" id="cd02440">
    <property type="entry name" value="AdoMet_MTases"/>
    <property type="match status" value="1"/>
</dbReference>
<keyword evidence="1" id="KW-0808">Transferase</keyword>
<evidence type="ECO:0000313" key="3">
    <source>
        <dbReference type="EMBL" id="ARN84986.1"/>
    </source>
</evidence>
<dbReference type="STRING" id="1414854.GQ61_06450"/>
<dbReference type="InterPro" id="IPR013216">
    <property type="entry name" value="Methyltransf_11"/>
</dbReference>
<dbReference type="PANTHER" id="PTHR44068:SF1">
    <property type="entry name" value="HYPOTHETICAL LOC100005854"/>
    <property type="match status" value="1"/>
</dbReference>
<dbReference type="GO" id="GO:0003838">
    <property type="term" value="F:sterol 24-C-methyltransferase activity"/>
    <property type="evidence" value="ECO:0007669"/>
    <property type="project" value="TreeGrafter"/>
</dbReference>
<protein>
    <recommendedName>
        <fullName evidence="2">Methyltransferase type 11 domain-containing protein</fullName>
    </recommendedName>
</protein>
<evidence type="ECO:0000313" key="4">
    <source>
        <dbReference type="Proteomes" id="UP000237351"/>
    </source>
</evidence>
<dbReference type="EMBL" id="CP008743">
    <property type="protein sequence ID" value="ARN84986.1"/>
    <property type="molecule type" value="Genomic_DNA"/>
</dbReference>
<sequence>MHEISQETSQVVALHENMLKDLGYPLSKDSLILDFGCGSGRHVYEYLDKGYANAFGYDQGNYAHLRQPEDQKRFLFSDKAQIPLPDNSFDFIYSCTVFEHVFDPKKAFQEIYRVLKPGGVSIHYFPAKLRPIEAHIHVPFGGVFKSYPYFLFWAMLGIRNQFQRDSSAEDTAKANYHFAQTGIYYLSKAEIDKIARDVFDRVDYIETCFLKNSSSQLSKLLVKALPFAPFIPELYRTFHTKVLFLKKKAITRVSVEV</sequence>
<organism evidence="3 4">
    <name type="scientific">Candidatus Nucleicultrix amoebiphila FS5</name>
    <dbReference type="NCBI Taxonomy" id="1414854"/>
    <lineage>
        <taxon>Bacteria</taxon>
        <taxon>Pseudomonadati</taxon>
        <taxon>Pseudomonadota</taxon>
        <taxon>Alphaproteobacteria</taxon>
        <taxon>Holosporales</taxon>
        <taxon>Candidatus Nucleicultricaceae</taxon>
        <taxon>Candidatus Nucleicultrix</taxon>
    </lineage>
</organism>
<evidence type="ECO:0000259" key="2">
    <source>
        <dbReference type="Pfam" id="PF08241"/>
    </source>
</evidence>
<proteinExistence type="predicted"/>
<name>A0A1W6N5D4_9PROT</name>
<dbReference type="GO" id="GO:0016126">
    <property type="term" value="P:sterol biosynthetic process"/>
    <property type="evidence" value="ECO:0007669"/>
    <property type="project" value="TreeGrafter"/>
</dbReference>
<dbReference type="AlphaFoldDB" id="A0A1W6N5D4"/>
<reference evidence="3 4" key="1">
    <citation type="submission" date="2014-06" db="EMBL/GenBank/DDBJ databases">
        <title>The genome of the endonuclear symbiont Nucleicultrix amoebiphila.</title>
        <authorList>
            <person name="Schulz F."/>
            <person name="Horn M."/>
        </authorList>
    </citation>
    <scope>NUCLEOTIDE SEQUENCE [LARGE SCALE GENOMIC DNA]</scope>
    <source>
        <strain evidence="3 4">FS5</strain>
    </source>
</reference>
<accession>A0A1W6N5D4</accession>
<evidence type="ECO:0000256" key="1">
    <source>
        <dbReference type="ARBA" id="ARBA00022679"/>
    </source>
</evidence>
<dbReference type="InterPro" id="IPR029063">
    <property type="entry name" value="SAM-dependent_MTases_sf"/>
</dbReference>